<dbReference type="CDD" id="cd04301">
    <property type="entry name" value="NAT_SF"/>
    <property type="match status" value="1"/>
</dbReference>
<dbReference type="Pfam" id="PF00583">
    <property type="entry name" value="Acetyltransf_1"/>
    <property type="match status" value="1"/>
</dbReference>
<dbReference type="PROSITE" id="PS51186">
    <property type="entry name" value="GNAT"/>
    <property type="match status" value="1"/>
</dbReference>
<dbReference type="Proteomes" id="UP000306223">
    <property type="component" value="Unassembled WGS sequence"/>
</dbReference>
<evidence type="ECO:0000259" key="2">
    <source>
        <dbReference type="PROSITE" id="PS51186"/>
    </source>
</evidence>
<evidence type="ECO:0000313" key="3">
    <source>
        <dbReference type="EMBL" id="TJZ86704.1"/>
    </source>
</evidence>
<dbReference type="GO" id="GO:0008080">
    <property type="term" value="F:N-acetyltransferase activity"/>
    <property type="evidence" value="ECO:0007669"/>
    <property type="project" value="InterPro"/>
</dbReference>
<reference evidence="3 4" key="1">
    <citation type="submission" date="2019-04" db="EMBL/GenBank/DDBJ databases">
        <authorList>
            <person name="Li J."/>
        </authorList>
    </citation>
    <scope>NUCLEOTIDE SEQUENCE [LARGE SCALE GENOMIC DNA]</scope>
    <source>
        <strain evidence="3 4">CCTCC AB2016182</strain>
    </source>
</reference>
<dbReference type="RefSeq" id="WP_136855428.1">
    <property type="nucleotide sequence ID" value="NZ_SUNH01000005.1"/>
</dbReference>
<dbReference type="PANTHER" id="PTHR13947:SF37">
    <property type="entry name" value="LD18367P"/>
    <property type="match status" value="1"/>
</dbReference>
<dbReference type="AlphaFoldDB" id="A0A4U0REZ0"/>
<dbReference type="InterPro" id="IPR016181">
    <property type="entry name" value="Acyl_CoA_acyltransferase"/>
</dbReference>
<accession>A0A4U0REZ0</accession>
<protein>
    <submittedName>
        <fullName evidence="3">GNAT family N-acetyltransferase</fullName>
    </submittedName>
</protein>
<organism evidence="3 4">
    <name type="scientific">Paracoccus hibiscisoli</name>
    <dbReference type="NCBI Taxonomy" id="2023261"/>
    <lineage>
        <taxon>Bacteria</taxon>
        <taxon>Pseudomonadati</taxon>
        <taxon>Pseudomonadota</taxon>
        <taxon>Alphaproteobacteria</taxon>
        <taxon>Rhodobacterales</taxon>
        <taxon>Paracoccaceae</taxon>
        <taxon>Paracoccus</taxon>
    </lineage>
</organism>
<keyword evidence="1 3" id="KW-0808">Transferase</keyword>
<dbReference type="PANTHER" id="PTHR13947">
    <property type="entry name" value="GNAT FAMILY N-ACETYLTRANSFERASE"/>
    <property type="match status" value="1"/>
</dbReference>
<dbReference type="EMBL" id="SUNH01000005">
    <property type="protein sequence ID" value="TJZ86704.1"/>
    <property type="molecule type" value="Genomic_DNA"/>
</dbReference>
<name>A0A4U0REZ0_9RHOB</name>
<keyword evidence="4" id="KW-1185">Reference proteome</keyword>
<proteinExistence type="predicted"/>
<dbReference type="InterPro" id="IPR050769">
    <property type="entry name" value="NAT_camello-type"/>
</dbReference>
<evidence type="ECO:0000256" key="1">
    <source>
        <dbReference type="ARBA" id="ARBA00022679"/>
    </source>
</evidence>
<dbReference type="InterPro" id="IPR000182">
    <property type="entry name" value="GNAT_dom"/>
</dbReference>
<sequence length="142" mass="15017">MTGATPEALAALHARCFKRPRPWSPAEFAGLLGTRGVFLLTAPGGFLMGRAIAGEAELLTLAVDPDTRRAGIGRGLVADFAGRAARMGADAAYLEVAADNLAARRLYEATGWLEAGVRRRYYGPATDAIVMRLTLRATQEGG</sequence>
<feature type="domain" description="N-acetyltransferase" evidence="2">
    <location>
        <begin position="1"/>
        <end position="136"/>
    </location>
</feature>
<dbReference type="Gene3D" id="3.40.630.30">
    <property type="match status" value="1"/>
</dbReference>
<dbReference type="SUPFAM" id="SSF55729">
    <property type="entry name" value="Acyl-CoA N-acyltransferases (Nat)"/>
    <property type="match status" value="1"/>
</dbReference>
<comment type="caution">
    <text evidence="3">The sequence shown here is derived from an EMBL/GenBank/DDBJ whole genome shotgun (WGS) entry which is preliminary data.</text>
</comment>
<dbReference type="OrthoDB" id="9804026at2"/>
<gene>
    <name evidence="3" type="ORF">FA740_03720</name>
</gene>
<evidence type="ECO:0000313" key="4">
    <source>
        <dbReference type="Proteomes" id="UP000306223"/>
    </source>
</evidence>